<sequence length="268" mass="30407">MVTLEWIGPRPERKVCYAYLSDWAVDGPLEGCRWFTRGWTLQELMAPKTIKLFDKNWVLRGTKSDLCNTLSRITLIDAAILKHETSLSSLSVAKRLSWASKRETSRLEDRAYHLLGIFDIAMPLVYGEGTNAFYRLQEEILRSTCDLSLLAWTPTKIDADYCGFFATSVTDFEKCHNMGLVTDALLDDGDIHLTSKGLKIGVPEYILEVDETKTAKSSQYVLNLNCMDPELKEDGKGDFLTIPMRKIGPKYLCSGSRPSPYFQRQRAI</sequence>
<reference evidence="2" key="1">
    <citation type="submission" date="2015-01" db="EMBL/GenBank/DDBJ databases">
        <authorList>
            <person name="Durling Mikael"/>
        </authorList>
    </citation>
    <scope>NUCLEOTIDE SEQUENCE</scope>
</reference>
<dbReference type="EMBL" id="CDPU01000030">
    <property type="protein sequence ID" value="CEO52697.1"/>
    <property type="molecule type" value="Genomic_DNA"/>
</dbReference>
<dbReference type="InterPro" id="IPR058525">
    <property type="entry name" value="DUF8212"/>
</dbReference>
<proteinExistence type="predicted"/>
<gene>
    <name evidence="2" type="ORF">BN869_000008755_1</name>
</gene>
<name>A0A0B7KAZ8_BIOOC</name>
<dbReference type="AlphaFoldDB" id="A0A0B7KAZ8"/>
<organism evidence="2">
    <name type="scientific">Bionectria ochroleuca</name>
    <name type="common">Gliocladium roseum</name>
    <dbReference type="NCBI Taxonomy" id="29856"/>
    <lineage>
        <taxon>Eukaryota</taxon>
        <taxon>Fungi</taxon>
        <taxon>Dikarya</taxon>
        <taxon>Ascomycota</taxon>
        <taxon>Pezizomycotina</taxon>
        <taxon>Sordariomycetes</taxon>
        <taxon>Hypocreomycetidae</taxon>
        <taxon>Hypocreales</taxon>
        <taxon>Bionectriaceae</taxon>
        <taxon>Clonostachys</taxon>
    </lineage>
</organism>
<dbReference type="Pfam" id="PF26640">
    <property type="entry name" value="DUF8212"/>
    <property type="match status" value="1"/>
</dbReference>
<evidence type="ECO:0000259" key="1">
    <source>
        <dbReference type="Pfam" id="PF26640"/>
    </source>
</evidence>
<feature type="domain" description="DUF8212" evidence="1">
    <location>
        <begin position="131"/>
        <end position="154"/>
    </location>
</feature>
<evidence type="ECO:0000313" key="2">
    <source>
        <dbReference type="EMBL" id="CEO52697.1"/>
    </source>
</evidence>
<dbReference type="PANTHER" id="PTHR10622">
    <property type="entry name" value="HET DOMAIN-CONTAINING PROTEIN"/>
    <property type="match status" value="1"/>
</dbReference>
<accession>A0A0B7KAZ8</accession>
<protein>
    <recommendedName>
        <fullName evidence="1">DUF8212 domain-containing protein</fullName>
    </recommendedName>
</protein>
<dbReference type="PANTHER" id="PTHR10622:SF12">
    <property type="entry name" value="HET DOMAIN-CONTAINING PROTEIN"/>
    <property type="match status" value="1"/>
</dbReference>